<accession>A0A2I7QI47</accession>
<dbReference type="OrthoDB" id="21519at10239"/>
<sequence>MTIKKDGSLNQIRIFALVQLSSWIYRHHKVKSIKAMAEMAKVNPSTLSSIKNGSVKSISLNRIFAIMDNLNINYTFQMVRRKGITSYSFQMDVYNVRKADTRDKEVSYQEEYKQLRSHHQLNETSFDNVVHL</sequence>
<evidence type="ECO:0000259" key="1">
    <source>
        <dbReference type="PROSITE" id="PS50943"/>
    </source>
</evidence>
<dbReference type="PROSITE" id="PS50943">
    <property type="entry name" value="HTH_CROC1"/>
    <property type="match status" value="1"/>
</dbReference>
<reference evidence="3" key="1">
    <citation type="submission" date="2017-12" db="EMBL/GenBank/DDBJ databases">
        <title>Phage resistance in Vibrio sp. unravels a complex metabolic adaptation strategy.</title>
        <authorList>
            <person name="Skliros D."/>
            <person name="Kalatzis P.G."/>
            <person name="Katharios P."/>
            <person name="Flemetakis E."/>
        </authorList>
    </citation>
    <scope>NUCLEOTIDE SEQUENCE [LARGE SCALE GENOMIC DNA]</scope>
</reference>
<keyword evidence="3" id="KW-1185">Reference proteome</keyword>
<dbReference type="CDD" id="cd00093">
    <property type="entry name" value="HTH_XRE"/>
    <property type="match status" value="1"/>
</dbReference>
<name>A0A2I7QI47_9CAUD</name>
<organism evidence="2 3">
    <name type="scientific">Vibrio phage Aphrodite1</name>
    <dbReference type="NCBI Taxonomy" id="2070057"/>
    <lineage>
        <taxon>Viruses</taxon>
        <taxon>Duplodnaviria</taxon>
        <taxon>Heunggongvirae</taxon>
        <taxon>Uroviricota</taxon>
        <taxon>Caudoviricetes</taxon>
        <taxon>Chimalliviridae</taxon>
        <taxon>Gorgonvirinae</taxon>
        <taxon>Aphroditevirus</taxon>
        <taxon>Aphroditevirus aphrodite1</taxon>
    </lineage>
</organism>
<dbReference type="SUPFAM" id="SSF47413">
    <property type="entry name" value="lambda repressor-like DNA-binding domains"/>
    <property type="match status" value="1"/>
</dbReference>
<dbReference type="InterPro" id="IPR010982">
    <property type="entry name" value="Lambda_DNA-bd_dom_sf"/>
</dbReference>
<dbReference type="Proteomes" id="UP000240536">
    <property type="component" value="Segment"/>
</dbReference>
<gene>
    <name evidence="2" type="ORF">Aphrodite1_0083</name>
</gene>
<dbReference type="GO" id="GO:0003677">
    <property type="term" value="F:DNA binding"/>
    <property type="evidence" value="ECO:0007669"/>
    <property type="project" value="InterPro"/>
</dbReference>
<evidence type="ECO:0000313" key="3">
    <source>
        <dbReference type="Proteomes" id="UP000240536"/>
    </source>
</evidence>
<dbReference type="Pfam" id="PF13443">
    <property type="entry name" value="HTH_26"/>
    <property type="match status" value="1"/>
</dbReference>
<protein>
    <recommendedName>
        <fullName evidence="1">HTH cro/C1-type domain-containing protein</fullName>
    </recommendedName>
</protein>
<proteinExistence type="predicted"/>
<dbReference type="EMBL" id="MG720308">
    <property type="protein sequence ID" value="AUR81071.1"/>
    <property type="molecule type" value="Genomic_DNA"/>
</dbReference>
<dbReference type="InterPro" id="IPR001387">
    <property type="entry name" value="Cro/C1-type_HTH"/>
</dbReference>
<dbReference type="Gene3D" id="1.10.260.40">
    <property type="entry name" value="lambda repressor-like DNA-binding domains"/>
    <property type="match status" value="1"/>
</dbReference>
<feature type="domain" description="HTH cro/C1-type" evidence="1">
    <location>
        <begin position="32"/>
        <end position="77"/>
    </location>
</feature>
<evidence type="ECO:0000313" key="2">
    <source>
        <dbReference type="EMBL" id="AUR81071.1"/>
    </source>
</evidence>